<dbReference type="PANTHER" id="PTHR34512">
    <property type="entry name" value="CELL SURFACE PROTEIN"/>
    <property type="match status" value="1"/>
</dbReference>
<dbReference type="AlphaFoldDB" id="A0A2M7G3M0"/>
<name>A0A2M7G3M0_9BACT</name>
<dbReference type="SMART" id="SM00564">
    <property type="entry name" value="PQQ"/>
    <property type="match status" value="6"/>
</dbReference>
<dbReference type="InterPro" id="IPR018391">
    <property type="entry name" value="PQQ_b-propeller_rpt"/>
</dbReference>
<dbReference type="SUPFAM" id="SSF50998">
    <property type="entry name" value="Quinoprotein alcohol dehydrogenase-like"/>
    <property type="match status" value="2"/>
</dbReference>
<feature type="signal peptide" evidence="1">
    <location>
        <begin position="1"/>
        <end position="22"/>
    </location>
</feature>
<dbReference type="Gene3D" id="2.130.10.10">
    <property type="entry name" value="YVTN repeat-like/Quinoprotein amine dehydrogenase"/>
    <property type="match status" value="2"/>
</dbReference>
<sequence length="443" mass="47931">MKLPTLISTSLLSLALSLPLQAAEADWPMFQKDPQHTGQSKVSRSVKDPVIRWKMPVGVSGWLNSPLIADQKVFIGSSGYLWQMPDFEEGNESESLKTDGVYAFDLKSGKALWYAPAGNDVNGIAYDQDTVYATGDEGAVWALEAGSGTQKWKTALGSTTYQLLVHQGVVYSGNNQGQFFALDAKSGKILWKTQLEGAIRAGAALAEDRLILGTTAGKVYALSLKGKIRWQQDIQKLYPEYSQGEYKTPVEVYASATIYKQSAIIGFARDTLYPTPALLAFDIRTGKQLWQGDANNDRSNWGNIRTSPVLYKDLLIYAEPYSNEVIAIRADTGKALGSTALGFEMFPQWASPALSGELVIIPRHDGGLYSLSAAKGKPAWSLYIGEPNLAGKKFPEGITSGGGATYTHPNIGDAVFSSPAISNQGEILIAAGGYLYCIVDASW</sequence>
<feature type="domain" description="Pyrrolo-quinoline quinone repeat" evidence="2">
    <location>
        <begin position="165"/>
        <end position="381"/>
    </location>
</feature>
<comment type="caution">
    <text evidence="3">The sequence shown here is derived from an EMBL/GenBank/DDBJ whole genome shotgun (WGS) entry which is preliminary data.</text>
</comment>
<gene>
    <name evidence="3" type="ORF">COW36_11935</name>
</gene>
<feature type="chain" id="PRO_5014954404" description="Pyrrolo-quinoline quinone repeat domain-containing protein" evidence="1">
    <location>
        <begin position="23"/>
        <end position="443"/>
    </location>
</feature>
<keyword evidence="1" id="KW-0732">Signal</keyword>
<protein>
    <recommendedName>
        <fullName evidence="2">Pyrrolo-quinoline quinone repeat domain-containing protein</fullName>
    </recommendedName>
</protein>
<dbReference type="Pfam" id="PF13360">
    <property type="entry name" value="PQQ_2"/>
    <property type="match status" value="1"/>
</dbReference>
<organism evidence="3 4">
    <name type="scientific">bacterium (Candidatus Blackallbacteria) CG17_big_fil_post_rev_8_21_14_2_50_48_46</name>
    <dbReference type="NCBI Taxonomy" id="2014261"/>
    <lineage>
        <taxon>Bacteria</taxon>
        <taxon>Candidatus Blackallbacteria</taxon>
    </lineage>
</organism>
<dbReference type="InterPro" id="IPR011047">
    <property type="entry name" value="Quinoprotein_ADH-like_sf"/>
</dbReference>
<evidence type="ECO:0000313" key="4">
    <source>
        <dbReference type="Proteomes" id="UP000231019"/>
    </source>
</evidence>
<reference evidence="3 4" key="1">
    <citation type="submission" date="2017-09" db="EMBL/GenBank/DDBJ databases">
        <title>Depth-based differentiation of microbial function through sediment-hosted aquifers and enrichment of novel symbionts in the deep terrestrial subsurface.</title>
        <authorList>
            <person name="Probst A.J."/>
            <person name="Ladd B."/>
            <person name="Jarett J.K."/>
            <person name="Geller-Mcgrath D.E."/>
            <person name="Sieber C.M."/>
            <person name="Emerson J.B."/>
            <person name="Anantharaman K."/>
            <person name="Thomas B.C."/>
            <person name="Malmstrom R."/>
            <person name="Stieglmeier M."/>
            <person name="Klingl A."/>
            <person name="Woyke T."/>
            <person name="Ryan C.M."/>
            <person name="Banfield J.F."/>
        </authorList>
    </citation>
    <scope>NUCLEOTIDE SEQUENCE [LARGE SCALE GENOMIC DNA]</scope>
    <source>
        <strain evidence="3">CG17_big_fil_post_rev_8_21_14_2_50_48_46</strain>
    </source>
</reference>
<evidence type="ECO:0000259" key="2">
    <source>
        <dbReference type="Pfam" id="PF13360"/>
    </source>
</evidence>
<evidence type="ECO:0000256" key="1">
    <source>
        <dbReference type="SAM" id="SignalP"/>
    </source>
</evidence>
<dbReference type="InterPro" id="IPR015943">
    <property type="entry name" value="WD40/YVTN_repeat-like_dom_sf"/>
</dbReference>
<proteinExistence type="predicted"/>
<dbReference type="InterPro" id="IPR002372">
    <property type="entry name" value="PQQ_rpt_dom"/>
</dbReference>
<accession>A0A2M7G3M0</accession>
<dbReference type="EMBL" id="PFFQ01000037">
    <property type="protein sequence ID" value="PIW16473.1"/>
    <property type="molecule type" value="Genomic_DNA"/>
</dbReference>
<evidence type="ECO:0000313" key="3">
    <source>
        <dbReference type="EMBL" id="PIW16473.1"/>
    </source>
</evidence>
<dbReference type="Proteomes" id="UP000231019">
    <property type="component" value="Unassembled WGS sequence"/>
</dbReference>
<dbReference type="PANTHER" id="PTHR34512:SF30">
    <property type="entry name" value="OUTER MEMBRANE PROTEIN ASSEMBLY FACTOR BAMB"/>
    <property type="match status" value="1"/>
</dbReference>